<dbReference type="PANTHER" id="PTHR37534:SF7">
    <property type="entry name" value="TRANSCRIPTIONAL ACTIVATOR PROTEIN UGA3"/>
    <property type="match status" value="1"/>
</dbReference>
<comment type="caution">
    <text evidence="3">The sequence shown here is derived from an EMBL/GenBank/DDBJ whole genome shotgun (WGS) entry which is preliminary data.</text>
</comment>
<dbReference type="GO" id="GO:0000976">
    <property type="term" value="F:transcription cis-regulatory region binding"/>
    <property type="evidence" value="ECO:0007669"/>
    <property type="project" value="TreeGrafter"/>
</dbReference>
<evidence type="ECO:0000256" key="2">
    <source>
        <dbReference type="ARBA" id="ARBA00023242"/>
    </source>
</evidence>
<proteinExistence type="predicted"/>
<dbReference type="GO" id="GO:0003700">
    <property type="term" value="F:DNA-binding transcription factor activity"/>
    <property type="evidence" value="ECO:0007669"/>
    <property type="project" value="TreeGrafter"/>
</dbReference>
<dbReference type="GO" id="GO:0045944">
    <property type="term" value="P:positive regulation of transcription by RNA polymerase II"/>
    <property type="evidence" value="ECO:0007669"/>
    <property type="project" value="TreeGrafter"/>
</dbReference>
<reference evidence="3" key="2">
    <citation type="submission" date="2020-05" db="EMBL/GenBank/DDBJ databases">
        <authorList>
            <person name="Kim H.-S."/>
            <person name="Proctor R.H."/>
            <person name="Brown D.W."/>
        </authorList>
    </citation>
    <scope>NUCLEOTIDE SEQUENCE</scope>
    <source>
        <strain evidence="3">NRRL 20472</strain>
    </source>
</reference>
<organism evidence="3 4">
    <name type="scientific">Fusarium sarcochroum</name>
    <dbReference type="NCBI Taxonomy" id="1208366"/>
    <lineage>
        <taxon>Eukaryota</taxon>
        <taxon>Fungi</taxon>
        <taxon>Dikarya</taxon>
        <taxon>Ascomycota</taxon>
        <taxon>Pezizomycotina</taxon>
        <taxon>Sordariomycetes</taxon>
        <taxon>Hypocreomycetidae</taxon>
        <taxon>Hypocreales</taxon>
        <taxon>Nectriaceae</taxon>
        <taxon>Fusarium</taxon>
        <taxon>Fusarium lateritium species complex</taxon>
    </lineage>
</organism>
<sequence length="457" mass="50204">MTSPVAPTLAQYQWGGLMLSGTENQDIRLLMRISRLRFTAINESGVPFLTEVLKLSKTYPSIRNALLALAGRFKATTFLGRNSGTAGDQGTAALEIYQDVLISLREKIAQLDSVQANHDGVALEVMGSILLLTITRFPKDTRLEQSDDWWFHMAGMISVIQSMDRRALESTNLGRLVMQMAAHLDIGALSLGRSLGSTPPEPDFTPIEVIVGYPMSLLTIIATISAVLEDTKAIGPGTSLHALIKSLYDEAVNGRGVGASGHALGHSATNSATGGSYTELLSMLESVLTLWQPPVVPNRISMSVAMALTSAWDIMRKAALLYLWRGGFCASVFEPLPFNRQQVASRFIHEMVLGFRTLLDLAEGQAITIMNIMTWSIVVVGNECGNNADMQTEIVLLLERMQSYFGIEHLKQLISLLRELWMRFESHKHDPSPPHSSHEDLNLDNLSIEFGLCLPLL</sequence>
<evidence type="ECO:0000256" key="1">
    <source>
        <dbReference type="ARBA" id="ARBA00004123"/>
    </source>
</evidence>
<dbReference type="PANTHER" id="PTHR37534">
    <property type="entry name" value="TRANSCRIPTIONAL ACTIVATOR PROTEIN UGA3"/>
    <property type="match status" value="1"/>
</dbReference>
<dbReference type="Pfam" id="PF11951">
    <property type="entry name" value="Fungal_trans_2"/>
    <property type="match status" value="1"/>
</dbReference>
<name>A0A8H4XGC1_9HYPO</name>
<dbReference type="InterPro" id="IPR021858">
    <property type="entry name" value="Fun_TF"/>
</dbReference>
<dbReference type="GO" id="GO:0005634">
    <property type="term" value="C:nucleus"/>
    <property type="evidence" value="ECO:0007669"/>
    <property type="project" value="UniProtKB-SubCell"/>
</dbReference>
<comment type="subcellular location">
    <subcellularLocation>
        <location evidence="1">Nucleus</location>
    </subcellularLocation>
</comment>
<accession>A0A8H4XGC1</accession>
<evidence type="ECO:0000313" key="3">
    <source>
        <dbReference type="EMBL" id="KAF4973084.1"/>
    </source>
</evidence>
<protein>
    <submittedName>
        <fullName evidence="3">Uncharacterized protein</fullName>
    </submittedName>
</protein>
<gene>
    <name evidence="3" type="ORF">FSARC_515</name>
</gene>
<reference evidence="3" key="1">
    <citation type="journal article" date="2020" name="BMC Genomics">
        <title>Correction to: Identification and distribution of gene clusters required for synthesis of sphingolipid metabolism inhibitors in diverse species of the filamentous fungus Fusarium.</title>
        <authorList>
            <person name="Kim H.S."/>
            <person name="Lohmar J.M."/>
            <person name="Busman M."/>
            <person name="Brown D.W."/>
            <person name="Naumann T.A."/>
            <person name="Divon H.H."/>
            <person name="Lysoe E."/>
            <person name="Uhlig S."/>
            <person name="Proctor R.H."/>
        </authorList>
    </citation>
    <scope>NUCLEOTIDE SEQUENCE</scope>
    <source>
        <strain evidence="3">NRRL 20472</strain>
    </source>
</reference>
<evidence type="ECO:0000313" key="4">
    <source>
        <dbReference type="Proteomes" id="UP000622797"/>
    </source>
</evidence>
<keyword evidence="2" id="KW-0539">Nucleus</keyword>
<dbReference type="AlphaFoldDB" id="A0A8H4XGC1"/>
<dbReference type="Proteomes" id="UP000622797">
    <property type="component" value="Unassembled WGS sequence"/>
</dbReference>
<dbReference type="EMBL" id="JABEXW010000029">
    <property type="protein sequence ID" value="KAF4973084.1"/>
    <property type="molecule type" value="Genomic_DNA"/>
</dbReference>
<keyword evidence="4" id="KW-1185">Reference proteome</keyword>
<dbReference type="OrthoDB" id="4844260at2759"/>